<proteinExistence type="inferred from homology"/>
<comment type="similarity">
    <text evidence="1">Belongs to the CvfB family.</text>
</comment>
<evidence type="ECO:0000256" key="1">
    <source>
        <dbReference type="PIRNR" id="PIRNR012524"/>
    </source>
</evidence>
<accession>A0A4V1HI12</accession>
<keyword evidence="4" id="KW-1185">Reference proteome</keyword>
<dbReference type="Gene3D" id="1.10.10.10">
    <property type="entry name" value="Winged helix-like DNA-binding domain superfamily/Winged helix DNA-binding domain"/>
    <property type="match status" value="1"/>
</dbReference>
<dbReference type="AlphaFoldDB" id="A0A4V1HI12"/>
<reference evidence="3 4" key="1">
    <citation type="submission" date="2019-05" db="EMBL/GenBank/DDBJ databases">
        <title>Thiomicrorhabdus sediminis sp. nov, a novel sulfur-oxidizing bacterium isolated from coastal sediment.</title>
        <authorList>
            <person name="Liu X."/>
        </authorList>
    </citation>
    <scope>NUCLEOTIDE SEQUENCE [LARGE SCALE GENOMIC DNA]</scope>
    <source>
        <strain evidence="3 4">G1</strain>
    </source>
</reference>
<dbReference type="GO" id="GO:0003676">
    <property type="term" value="F:nucleic acid binding"/>
    <property type="evidence" value="ECO:0007669"/>
    <property type="project" value="InterPro"/>
</dbReference>
<dbReference type="SMART" id="SM00316">
    <property type="entry name" value="S1"/>
    <property type="match status" value="2"/>
</dbReference>
<dbReference type="InterPro" id="IPR014464">
    <property type="entry name" value="CvfB_fam"/>
</dbReference>
<gene>
    <name evidence="3" type="ORF">FE785_09870</name>
</gene>
<dbReference type="InterPro" id="IPR003029">
    <property type="entry name" value="S1_domain"/>
</dbReference>
<dbReference type="Gene3D" id="2.40.50.140">
    <property type="entry name" value="Nucleic acid-binding proteins"/>
    <property type="match status" value="2"/>
</dbReference>
<sequence>MAHIGYLNTLEVVKEVEFGLYLDGANLGEILLPKRYVPAGVAIGDEIEVFVYLDSQDRLVATTDKPLAQLGQVACLKVVDVNRTGAFMNWGMPKDLFVPYAEQRVPMEQGRRYCVYLYLDKSGRIAASSKLSLYLSEQSKNFKAGQAVTLLIVSQSKMGFTAVIDGTHLGLLHHSDLIQPLKIGQQLNGYIKGIRDDRKINLTLQPSGAQAHDDLADKIIADLRANDGVSSLTDASSPEEIFQRFRVSKARYKKALGRLYKAKKIDLSKQSVRLLES</sequence>
<dbReference type="Pfam" id="PF17783">
    <property type="entry name" value="WHD_CvfB"/>
    <property type="match status" value="1"/>
</dbReference>
<protein>
    <submittedName>
        <fullName evidence="3">GntR family transcriptional regulator</fullName>
    </submittedName>
</protein>
<dbReference type="KEGG" id="thig:FE785_09870"/>
<dbReference type="InterPro" id="IPR039566">
    <property type="entry name" value="CvfB_S1_st"/>
</dbReference>
<dbReference type="OrthoDB" id="9801597at2"/>
<feature type="domain" description="S1 motif" evidence="2">
    <location>
        <begin position="143"/>
        <end position="205"/>
    </location>
</feature>
<dbReference type="PANTHER" id="PTHR37296:SF1">
    <property type="entry name" value="CONSERVED VIRULENCE FACTOR B"/>
    <property type="match status" value="1"/>
</dbReference>
<dbReference type="Pfam" id="PF13509">
    <property type="entry name" value="S1_2"/>
    <property type="match status" value="2"/>
</dbReference>
<name>A0A4V1HI12_9GAMM</name>
<dbReference type="InterPro" id="IPR012340">
    <property type="entry name" value="NA-bd_OB-fold"/>
</dbReference>
<evidence type="ECO:0000313" key="3">
    <source>
        <dbReference type="EMBL" id="QCU90913.1"/>
    </source>
</evidence>
<dbReference type="InterPro" id="IPR036388">
    <property type="entry name" value="WH-like_DNA-bd_sf"/>
</dbReference>
<dbReference type="Proteomes" id="UP000304864">
    <property type="component" value="Chromosome"/>
</dbReference>
<evidence type="ECO:0000313" key="4">
    <source>
        <dbReference type="Proteomes" id="UP000304864"/>
    </source>
</evidence>
<dbReference type="PANTHER" id="PTHR37296">
    <property type="entry name" value="CONSERVED VIRULENCE FACTOR B"/>
    <property type="match status" value="1"/>
</dbReference>
<feature type="domain" description="S1 motif" evidence="2">
    <location>
        <begin position="3"/>
        <end position="64"/>
    </location>
</feature>
<dbReference type="EMBL" id="CP040602">
    <property type="protein sequence ID" value="QCU90913.1"/>
    <property type="molecule type" value="Genomic_DNA"/>
</dbReference>
<evidence type="ECO:0000259" key="2">
    <source>
        <dbReference type="SMART" id="SM00316"/>
    </source>
</evidence>
<dbReference type="PIRSF" id="PIRSF012524">
    <property type="entry name" value="YitL_S1"/>
    <property type="match status" value="1"/>
</dbReference>
<dbReference type="InterPro" id="IPR040764">
    <property type="entry name" value="CvfB_WH"/>
</dbReference>
<dbReference type="RefSeq" id="WP_138565587.1">
    <property type="nucleotide sequence ID" value="NZ_CP040602.1"/>
</dbReference>
<organism evidence="3 4">
    <name type="scientific">Thiomicrorhabdus sediminis</name>
    <dbReference type="NCBI Taxonomy" id="2580412"/>
    <lineage>
        <taxon>Bacteria</taxon>
        <taxon>Pseudomonadati</taxon>
        <taxon>Pseudomonadota</taxon>
        <taxon>Gammaproteobacteria</taxon>
        <taxon>Thiotrichales</taxon>
        <taxon>Piscirickettsiaceae</taxon>
        <taxon>Thiomicrorhabdus</taxon>
    </lineage>
</organism>